<protein>
    <submittedName>
        <fullName evidence="1">Uncharacterized protein</fullName>
    </submittedName>
</protein>
<keyword evidence="2" id="KW-1185">Reference proteome</keyword>
<organism evidence="1 2">
    <name type="scientific">Durusdinium trenchii</name>
    <dbReference type="NCBI Taxonomy" id="1381693"/>
    <lineage>
        <taxon>Eukaryota</taxon>
        <taxon>Sar</taxon>
        <taxon>Alveolata</taxon>
        <taxon>Dinophyceae</taxon>
        <taxon>Suessiales</taxon>
        <taxon>Symbiodiniaceae</taxon>
        <taxon>Durusdinium</taxon>
    </lineage>
</organism>
<evidence type="ECO:0000313" key="1">
    <source>
        <dbReference type="EMBL" id="CAK9042947.1"/>
    </source>
</evidence>
<reference evidence="1 2" key="1">
    <citation type="submission" date="2024-02" db="EMBL/GenBank/DDBJ databases">
        <authorList>
            <person name="Chen Y."/>
            <person name="Shah S."/>
            <person name="Dougan E. K."/>
            <person name="Thang M."/>
            <person name="Chan C."/>
        </authorList>
    </citation>
    <scope>NUCLEOTIDE SEQUENCE [LARGE SCALE GENOMIC DNA]</scope>
</reference>
<gene>
    <name evidence="1" type="ORF">CCMP2556_LOCUS22781</name>
</gene>
<evidence type="ECO:0000313" key="2">
    <source>
        <dbReference type="Proteomes" id="UP001642484"/>
    </source>
</evidence>
<accession>A0ABP0LWJ4</accession>
<comment type="caution">
    <text evidence="1">The sequence shown here is derived from an EMBL/GenBank/DDBJ whole genome shotgun (WGS) entry which is preliminary data.</text>
</comment>
<dbReference type="Proteomes" id="UP001642484">
    <property type="component" value="Unassembled WGS sequence"/>
</dbReference>
<sequence length="104" mass="11294">MAQCQEYMSAPLEGPGSPCQCCLDARLVMAMPCFSVNGMTARGREVACVFDFCVRGCIAAHVGEKGTIVLDTDNPDSVQQHPTLCSIEEYCLGLSATRGSWHRY</sequence>
<proteinExistence type="predicted"/>
<name>A0ABP0LWJ4_9DINO</name>
<dbReference type="EMBL" id="CAXAMN010014302">
    <property type="protein sequence ID" value="CAK9042947.1"/>
    <property type="molecule type" value="Genomic_DNA"/>
</dbReference>